<protein>
    <submittedName>
        <fullName evidence="7">Mannan endo-1,4-beta-mannosidase</fullName>
    </submittedName>
</protein>
<dbReference type="PROSITE" id="PS51257">
    <property type="entry name" value="PROKAR_LIPOPROTEIN"/>
    <property type="match status" value="1"/>
</dbReference>
<sequence>MRLKTSIKPVGAMLIALLTGISTGCVDEAKLNTDTATYTPEDRPLGILAGNGAEYEPGSNVTLSGRLVGTVNGQSIVWTQIEGTAIEGVTDWTSENITFTAPDVIGIESFKFQIAAINSDGSVATDVNGDPLVAETEVTVFDPATKIFYEIEDPAYAELVSVEAVSSGDNYLSGASGAHTADIVPGASVVFTIPMEQDAFVTLYAAFGIPAAGYGSKNAIVTVNGVDNELVINATGSVSEYRVGVVKLNAGDNVIEVGGGWNYYRLDYLMTVPAAQPPAPLAVPATLTNPNAQASAVSMMEYLSANYGVGTLSGQTEYPNKGDGSFPLVEFDKVVAATSDDAPAIIGFDFIDMSATRVSNGTDSVGLSEAMIAHHNTKNVMLSALWHWNAPMHLLDADGDGVGDVSGSSDEAWWSGFYTRATSFDLAAALADTSSPEYTALISDIDTISAELKKFSDAEIPILWRPLHEAEGAWFWWGAAGADALKELWILMYERMTNTHGLNNLIWVYTHAGSIDENWYPGDAYVDIVGYDGYDGNNADNPFKSQYAILKDRHNGKKMVALTETGTIPNVALMHEQNAWWSFFITWNSGGEYGPDGIDAATIDTNYAYDGVINLADIPGGRSKVEAGAWATFETSTADWGAQINWANTPGISVSGGWATNGANALSLVKDLSAETDPTGVVFQAYPAAGIDVSEVSTITVSAHAVNAGPDTTIKLFVKHGDDWAWVDSGAMAISADGIELSVDVSEFDWLAGLGLHIENFDPTATAAEFYLDNVRADDAVLYDFEPAAGDWGAQVNWANTSGITITDDWSATGSRALTLYKDLTQETDPSGVVFQAYPAGGIDVTNVSTIKLTGHAIDAGAATTIKLFVKHGDDWVWVDSGAQVIADNGIELEVDVSGFTWLAGLGVQIENFDAASTNAKFYIDNIRADDAVLYDFEGTQDWEFQVNWGPASGLHIASDWTAEGNYSLAGTTQLVDGDDNIILQTYPVGGLLLGTVSTLNVTAYAKEAGDAVQVQLFAKDKDGAWRDGGAFDLAAEGTELSLDIADMGEISGFGVRFMGAVNSSSESHYYIDNVVFE</sequence>
<name>A0ABS9D944_9ALTE</name>
<dbReference type="InterPro" id="IPR000805">
    <property type="entry name" value="Glyco_hydro_26"/>
</dbReference>
<evidence type="ECO:0000313" key="8">
    <source>
        <dbReference type="Proteomes" id="UP001521137"/>
    </source>
</evidence>
<evidence type="ECO:0000256" key="4">
    <source>
        <dbReference type="PROSITE-ProRule" id="PRU01100"/>
    </source>
</evidence>
<keyword evidence="5" id="KW-0732">Signal</keyword>
<evidence type="ECO:0000259" key="6">
    <source>
        <dbReference type="PROSITE" id="PS51764"/>
    </source>
</evidence>
<dbReference type="Pfam" id="PF16990">
    <property type="entry name" value="CBM_35"/>
    <property type="match status" value="1"/>
</dbReference>
<feature type="signal peptide" evidence="5">
    <location>
        <begin position="1"/>
        <end position="24"/>
    </location>
</feature>
<dbReference type="Proteomes" id="UP001521137">
    <property type="component" value="Unassembled WGS sequence"/>
</dbReference>
<dbReference type="PANTHER" id="PTHR40079">
    <property type="entry name" value="MANNAN ENDO-1,4-BETA-MANNOSIDASE E-RELATED"/>
    <property type="match status" value="1"/>
</dbReference>
<dbReference type="EMBL" id="JAKGAS010000008">
    <property type="protein sequence ID" value="MCF2949439.1"/>
    <property type="molecule type" value="Genomic_DNA"/>
</dbReference>
<comment type="similarity">
    <text evidence="1 4">Belongs to the glycosyl hydrolase 26 family.</text>
</comment>
<dbReference type="Pfam" id="PF02156">
    <property type="entry name" value="Glyco_hydro_26"/>
    <property type="match status" value="1"/>
</dbReference>
<feature type="chain" id="PRO_5046112598" evidence="5">
    <location>
        <begin position="25"/>
        <end position="1078"/>
    </location>
</feature>
<proteinExistence type="inferred from homology"/>
<keyword evidence="2 4" id="KW-0378">Hydrolase</keyword>
<dbReference type="Pfam" id="PF21253">
    <property type="entry name" value="Mann_GBD_bact"/>
    <property type="match status" value="3"/>
</dbReference>
<dbReference type="Gene3D" id="3.20.20.80">
    <property type="entry name" value="Glycosidases"/>
    <property type="match status" value="1"/>
</dbReference>
<comment type="caution">
    <text evidence="7">The sequence shown here is derived from an EMBL/GenBank/DDBJ whole genome shotgun (WGS) entry which is preliminary data.</text>
</comment>
<feature type="active site" description="Nucleophile" evidence="4">
    <location>
        <position position="564"/>
    </location>
</feature>
<accession>A0ABS9D944</accession>
<dbReference type="SUPFAM" id="SSF51445">
    <property type="entry name" value="(Trans)glycosidases"/>
    <property type="match status" value="1"/>
</dbReference>
<organism evidence="7 8">
    <name type="scientific">Paraglaciecola algarum</name>
    <dbReference type="NCBI Taxonomy" id="3050085"/>
    <lineage>
        <taxon>Bacteria</taxon>
        <taxon>Pseudomonadati</taxon>
        <taxon>Pseudomonadota</taxon>
        <taxon>Gammaproteobacteria</taxon>
        <taxon>Alteromonadales</taxon>
        <taxon>Alteromonadaceae</taxon>
        <taxon>Paraglaciecola</taxon>
    </lineage>
</organism>
<keyword evidence="3 4" id="KW-0326">Glycosidase</keyword>
<evidence type="ECO:0000313" key="7">
    <source>
        <dbReference type="EMBL" id="MCF2949439.1"/>
    </source>
</evidence>
<keyword evidence="8" id="KW-1185">Reference proteome</keyword>
<evidence type="ECO:0000256" key="5">
    <source>
        <dbReference type="SAM" id="SignalP"/>
    </source>
</evidence>
<gene>
    <name evidence="7" type="ORF">L0668_15070</name>
</gene>
<dbReference type="InterPro" id="IPR005084">
    <property type="entry name" value="CBM6"/>
</dbReference>
<dbReference type="Gene3D" id="2.60.120.260">
    <property type="entry name" value="Galactose-binding domain-like"/>
    <property type="match status" value="4"/>
</dbReference>
<feature type="active site" description="Proton donor" evidence="4">
    <location>
        <position position="469"/>
    </location>
</feature>
<dbReference type="InterPro" id="IPR022790">
    <property type="entry name" value="GH26_dom"/>
</dbReference>
<dbReference type="PANTHER" id="PTHR40079:SF4">
    <property type="entry name" value="GH26 DOMAIN-CONTAINING PROTEIN-RELATED"/>
    <property type="match status" value="1"/>
</dbReference>
<evidence type="ECO:0000256" key="3">
    <source>
        <dbReference type="ARBA" id="ARBA00023295"/>
    </source>
</evidence>
<dbReference type="InterPro" id="IPR008979">
    <property type="entry name" value="Galactose-bd-like_sf"/>
</dbReference>
<evidence type="ECO:0000256" key="1">
    <source>
        <dbReference type="ARBA" id="ARBA00007754"/>
    </source>
</evidence>
<feature type="domain" description="GH26" evidence="6">
    <location>
        <begin position="294"/>
        <end position="616"/>
    </location>
</feature>
<dbReference type="InterPro" id="IPR049475">
    <property type="entry name" value="Mann_GBD_bact"/>
</dbReference>
<dbReference type="SUPFAM" id="SSF49785">
    <property type="entry name" value="Galactose-binding domain-like"/>
    <property type="match status" value="3"/>
</dbReference>
<dbReference type="InterPro" id="IPR017853">
    <property type="entry name" value="GH"/>
</dbReference>
<dbReference type="PRINTS" id="PR00739">
    <property type="entry name" value="GLHYDRLASE26"/>
</dbReference>
<dbReference type="PROSITE" id="PS51764">
    <property type="entry name" value="GH26"/>
    <property type="match status" value="1"/>
</dbReference>
<evidence type="ECO:0000256" key="2">
    <source>
        <dbReference type="ARBA" id="ARBA00022801"/>
    </source>
</evidence>
<reference evidence="7 8" key="1">
    <citation type="submission" date="2022-01" db="EMBL/GenBank/DDBJ databases">
        <title>Paraglaciecola sp. G1-23.</title>
        <authorList>
            <person name="Jin M.S."/>
            <person name="Han D.M."/>
            <person name="Kim H.M."/>
            <person name="Jeon C.O."/>
        </authorList>
    </citation>
    <scope>NUCLEOTIDE SEQUENCE [LARGE SCALE GENOMIC DNA]</scope>
    <source>
        <strain evidence="7 8">G1-23</strain>
    </source>
</reference>
<dbReference type="RefSeq" id="WP_235313539.1">
    <property type="nucleotide sequence ID" value="NZ_JAKGAS010000008.1"/>
</dbReference>